<evidence type="ECO:0000313" key="3">
    <source>
        <dbReference type="Proteomes" id="UP000606786"/>
    </source>
</evidence>
<accession>A0A811VCY1</accession>
<reference evidence="2" key="1">
    <citation type="submission" date="2020-11" db="EMBL/GenBank/DDBJ databases">
        <authorList>
            <person name="Whitehead M."/>
        </authorList>
    </citation>
    <scope>NUCLEOTIDE SEQUENCE</scope>
    <source>
        <strain evidence="2">EGII</strain>
    </source>
</reference>
<evidence type="ECO:0000313" key="2">
    <source>
        <dbReference type="EMBL" id="CAD7012083.1"/>
    </source>
</evidence>
<protein>
    <submittedName>
        <fullName evidence="2">(Mediterranean fruit fly) hypothetical protein</fullName>
    </submittedName>
</protein>
<keyword evidence="3" id="KW-1185">Reference proteome</keyword>
<proteinExistence type="predicted"/>
<keyword evidence="1" id="KW-0472">Membrane</keyword>
<organism evidence="2 3">
    <name type="scientific">Ceratitis capitata</name>
    <name type="common">Mediterranean fruit fly</name>
    <name type="synonym">Tephritis capitata</name>
    <dbReference type="NCBI Taxonomy" id="7213"/>
    <lineage>
        <taxon>Eukaryota</taxon>
        <taxon>Metazoa</taxon>
        <taxon>Ecdysozoa</taxon>
        <taxon>Arthropoda</taxon>
        <taxon>Hexapoda</taxon>
        <taxon>Insecta</taxon>
        <taxon>Pterygota</taxon>
        <taxon>Neoptera</taxon>
        <taxon>Endopterygota</taxon>
        <taxon>Diptera</taxon>
        <taxon>Brachycera</taxon>
        <taxon>Muscomorpha</taxon>
        <taxon>Tephritoidea</taxon>
        <taxon>Tephritidae</taxon>
        <taxon>Ceratitis</taxon>
        <taxon>Ceratitis</taxon>
    </lineage>
</organism>
<evidence type="ECO:0000256" key="1">
    <source>
        <dbReference type="SAM" id="Phobius"/>
    </source>
</evidence>
<dbReference type="Proteomes" id="UP000606786">
    <property type="component" value="Unassembled WGS sequence"/>
</dbReference>
<feature type="transmembrane region" description="Helical" evidence="1">
    <location>
        <begin position="70"/>
        <end position="89"/>
    </location>
</feature>
<dbReference type="AlphaFoldDB" id="A0A811VCY1"/>
<sequence>MYLTALAHLQSNQQRTATLSAFALPTITLAKVKLNRLAATAVNISQHMKLLLTFGVAAVSATQLKLNINIFQTVFSLHFFFNIFFLIFLKAYVLPLLASFPASLPFCLMHYVASS</sequence>
<keyword evidence="1" id="KW-1133">Transmembrane helix</keyword>
<gene>
    <name evidence="2" type="ORF">CCAP1982_LOCUS20183</name>
</gene>
<dbReference type="EMBL" id="CAJHJT010000056">
    <property type="protein sequence ID" value="CAD7012083.1"/>
    <property type="molecule type" value="Genomic_DNA"/>
</dbReference>
<comment type="caution">
    <text evidence="2">The sequence shown here is derived from an EMBL/GenBank/DDBJ whole genome shotgun (WGS) entry which is preliminary data.</text>
</comment>
<keyword evidence="1" id="KW-0812">Transmembrane</keyword>
<name>A0A811VCY1_CERCA</name>